<reference evidence="3" key="1">
    <citation type="submission" date="2017-05" db="EMBL/GenBank/DDBJ databases">
        <authorList>
            <person name="Lin X."/>
        </authorList>
    </citation>
    <scope>NUCLEOTIDE SEQUENCE [LARGE SCALE GENOMIC DNA]</scope>
    <source>
        <strain evidence="3">JLT2012</strain>
    </source>
</reference>
<dbReference type="EMBL" id="NFZT01000001">
    <property type="protein sequence ID" value="OWV32918.1"/>
    <property type="molecule type" value="Genomic_DNA"/>
</dbReference>
<evidence type="ECO:0000313" key="2">
    <source>
        <dbReference type="EMBL" id="OWV32918.1"/>
    </source>
</evidence>
<protein>
    <recommendedName>
        <fullName evidence="4">Peptidase</fullName>
    </recommendedName>
</protein>
<sequence length="362" mass="37802">MDNTRPIEIFRLGEHRDRSGKAVSFSQADAETLIANYDPATDPAPLVIGHPKLTDRALGWVDKLRLDGDVLVADVRDIPAEFAESDEARGFRRVSSSFYLPGEAASPNPAGYYLRHVGLLGAHAPSVKGLAAVEFADAGANLTEIETEFSTPSLGGGAATRAGGSAASPDKGASMPDPATNTATNTADFAERERALSAREQELKEREQALDKRDADAVHRGHVDFAEQLVKDAKLLKPGAPLVVGVLDALHTAAQVDGDGATVEFAETEGGAAITLDPAAAFRKLFEGAQPFVEFGEVAGADKTPPKVAVSMPAPAGHDIDQDGAALHAKALDLQKADPKLSYADAAIRAEGELAGTRPASA</sequence>
<evidence type="ECO:0000313" key="3">
    <source>
        <dbReference type="Proteomes" id="UP000198462"/>
    </source>
</evidence>
<accession>A0A219B578</accession>
<keyword evidence="3" id="KW-1185">Reference proteome</keyword>
<proteinExistence type="predicted"/>
<feature type="region of interest" description="Disordered" evidence="1">
    <location>
        <begin position="149"/>
        <end position="188"/>
    </location>
</feature>
<dbReference type="Proteomes" id="UP000198462">
    <property type="component" value="Unassembled WGS sequence"/>
</dbReference>
<evidence type="ECO:0008006" key="4">
    <source>
        <dbReference type="Google" id="ProtNLM"/>
    </source>
</evidence>
<dbReference type="OrthoDB" id="9816412at2"/>
<organism evidence="2 3">
    <name type="scientific">Pacificimonas flava</name>
    <dbReference type="NCBI Taxonomy" id="1234595"/>
    <lineage>
        <taxon>Bacteria</taxon>
        <taxon>Pseudomonadati</taxon>
        <taxon>Pseudomonadota</taxon>
        <taxon>Alphaproteobacteria</taxon>
        <taxon>Sphingomonadales</taxon>
        <taxon>Sphingosinicellaceae</taxon>
        <taxon>Pacificimonas</taxon>
    </lineage>
</organism>
<gene>
    <name evidence="2" type="ORF">B5C34_05250</name>
</gene>
<dbReference type="RefSeq" id="WP_088711707.1">
    <property type="nucleotide sequence ID" value="NZ_NFZT01000001.1"/>
</dbReference>
<comment type="caution">
    <text evidence="2">The sequence shown here is derived from an EMBL/GenBank/DDBJ whole genome shotgun (WGS) entry which is preliminary data.</text>
</comment>
<name>A0A219B578_9SPHN</name>
<dbReference type="AlphaFoldDB" id="A0A219B578"/>
<evidence type="ECO:0000256" key="1">
    <source>
        <dbReference type="SAM" id="MobiDB-lite"/>
    </source>
</evidence>